<dbReference type="InterPro" id="IPR020103">
    <property type="entry name" value="PsdUridine_synth_cat_dom_sf"/>
</dbReference>
<feature type="compositionally biased region" description="Polar residues" evidence="8">
    <location>
        <begin position="157"/>
        <end position="166"/>
    </location>
</feature>
<comment type="catalytic activity">
    <reaction evidence="5">
        <text>a uridine in tRNA = a pseudouridine in tRNA</text>
        <dbReference type="Rhea" id="RHEA:54572"/>
        <dbReference type="Rhea" id="RHEA-COMP:13339"/>
        <dbReference type="Rhea" id="RHEA-COMP:13934"/>
        <dbReference type="ChEBI" id="CHEBI:65314"/>
        <dbReference type="ChEBI" id="CHEBI:65315"/>
    </reaction>
</comment>
<feature type="domain" description="Pseudouridine synthase RsuA/RluA-like" evidence="9">
    <location>
        <begin position="585"/>
        <end position="755"/>
    </location>
</feature>
<dbReference type="EMBL" id="CAJHNH020001382">
    <property type="protein sequence ID" value="CAG5122875.1"/>
    <property type="molecule type" value="Genomic_DNA"/>
</dbReference>
<comment type="caution">
    <text evidence="10">The sequence shown here is derived from an EMBL/GenBank/DDBJ whole genome shotgun (WGS) entry which is preliminary data.</text>
</comment>
<feature type="compositionally biased region" description="Polar residues" evidence="8">
    <location>
        <begin position="180"/>
        <end position="195"/>
    </location>
</feature>
<gene>
    <name evidence="10" type="ORF">CUNI_LOCUS8433</name>
</gene>
<dbReference type="InterPro" id="IPR006145">
    <property type="entry name" value="PsdUridine_synth_RsuA/RluA"/>
</dbReference>
<dbReference type="PANTHER" id="PTHR21600">
    <property type="entry name" value="MITOCHONDRIAL RNA PSEUDOURIDINE SYNTHASE"/>
    <property type="match status" value="1"/>
</dbReference>
<feature type="region of interest" description="Disordered" evidence="8">
    <location>
        <begin position="221"/>
        <end position="249"/>
    </location>
</feature>
<evidence type="ECO:0000256" key="1">
    <source>
        <dbReference type="ARBA" id="ARBA00001166"/>
    </source>
</evidence>
<evidence type="ECO:0000256" key="8">
    <source>
        <dbReference type="SAM" id="MobiDB-lite"/>
    </source>
</evidence>
<comment type="catalytic activity">
    <reaction evidence="1">
        <text>a uridine in mRNA = a pseudouridine in mRNA</text>
        <dbReference type="Rhea" id="RHEA:56644"/>
        <dbReference type="Rhea" id="RHEA-COMP:14658"/>
        <dbReference type="Rhea" id="RHEA-COMP:14659"/>
        <dbReference type="ChEBI" id="CHEBI:65314"/>
        <dbReference type="ChEBI" id="CHEBI:65315"/>
    </reaction>
</comment>
<evidence type="ECO:0000259" key="9">
    <source>
        <dbReference type="Pfam" id="PF00849"/>
    </source>
</evidence>
<dbReference type="OrthoDB" id="418349at2759"/>
<evidence type="ECO:0000256" key="7">
    <source>
        <dbReference type="ARBA" id="ARBA00041563"/>
    </source>
</evidence>
<dbReference type="PANTHER" id="PTHR21600:SF83">
    <property type="entry name" value="PSEUDOURIDYLATE SYNTHASE RPUSD4, MITOCHONDRIAL"/>
    <property type="match status" value="1"/>
</dbReference>
<reference evidence="10" key="1">
    <citation type="submission" date="2021-04" db="EMBL/GenBank/DDBJ databases">
        <authorList>
            <consortium name="Molecular Ecology Group"/>
        </authorList>
    </citation>
    <scope>NUCLEOTIDE SEQUENCE</scope>
</reference>
<accession>A0A8S3Z4E3</accession>
<dbReference type="Proteomes" id="UP000678393">
    <property type="component" value="Unassembled WGS sequence"/>
</dbReference>
<feature type="region of interest" description="Disordered" evidence="8">
    <location>
        <begin position="458"/>
        <end position="505"/>
    </location>
</feature>
<comment type="similarity">
    <text evidence="3">Belongs to the pseudouridine synthase RluA family.</text>
</comment>
<evidence type="ECO:0000256" key="3">
    <source>
        <dbReference type="ARBA" id="ARBA00010876"/>
    </source>
</evidence>
<name>A0A8S3Z4E3_9EUPU</name>
<comment type="catalytic activity">
    <reaction evidence="2">
        <text>uridine in 5S rRNA = pseudouridine in 5S rRNA</text>
        <dbReference type="Rhea" id="RHEA:47036"/>
        <dbReference type="Rhea" id="RHEA-COMP:11730"/>
        <dbReference type="Rhea" id="RHEA-COMP:11731"/>
        <dbReference type="ChEBI" id="CHEBI:65314"/>
        <dbReference type="ChEBI" id="CHEBI:65315"/>
    </reaction>
</comment>
<evidence type="ECO:0000313" key="11">
    <source>
        <dbReference type="Proteomes" id="UP000678393"/>
    </source>
</evidence>
<feature type="compositionally biased region" description="Polar residues" evidence="8">
    <location>
        <begin position="458"/>
        <end position="467"/>
    </location>
</feature>
<dbReference type="GO" id="GO:0003723">
    <property type="term" value="F:RNA binding"/>
    <property type="evidence" value="ECO:0007669"/>
    <property type="project" value="InterPro"/>
</dbReference>
<keyword evidence="11" id="KW-1185">Reference proteome</keyword>
<feature type="region of interest" description="Disordered" evidence="8">
    <location>
        <begin position="157"/>
        <end position="195"/>
    </location>
</feature>
<dbReference type="Pfam" id="PF00849">
    <property type="entry name" value="PseudoU_synth_2"/>
    <property type="match status" value="1"/>
</dbReference>
<feature type="compositionally biased region" description="Polar residues" evidence="8">
    <location>
        <begin position="489"/>
        <end position="503"/>
    </location>
</feature>
<dbReference type="AlphaFoldDB" id="A0A8S3Z4E3"/>
<protein>
    <recommendedName>
        <fullName evidence="6">Pseudouridylate synthase RPUSD4, mitochondrial</fullName>
    </recommendedName>
    <alternativeName>
        <fullName evidence="7">RNA pseudouridylate synthase domain-containing protein 4</fullName>
    </alternativeName>
</protein>
<dbReference type="GO" id="GO:0001522">
    <property type="term" value="P:pseudouridine synthesis"/>
    <property type="evidence" value="ECO:0007669"/>
    <property type="project" value="InterPro"/>
</dbReference>
<sequence>MAASMRVANVRNKCASISLRCFLSKDRKVILSSFSHQSPNDSQFQHEKEEEEDFFGIPENFTLQQVRLGTGKKQQNESLENTGQLAVDSEIYRAGITSPSVTNGRSERRKVAQTTFSTTFGTISFDRTVTYTSPNLTTEDLASKAQEILTKLNIDKSTSTTSSGKAEQQKNKYSKEYVKQSDTNTSNQTPKQANQDFLKVSTNQRASTNYFDEVYFPDQSLEEDTSSSKQTFTHKFSRRIPDSTRGTTPNDCLEGCNSVTHHSSDEVKDDLKSGTFRKASLHESHHERTKPHSLNVIDEQYFGAVLKHGNEKVEHIQPRNDTEDPLLVQDTSNKQTGEVRPKNKSDVENKIKEAVDLNEIDLQYFGSASQGLNVQESYLQQETATVDKRTNQSFQNVFADYINPLNVKENISEGMQINKEDHEMLIKKGLGQKKPAAERKPKFETFNKQEIKEIIHQSQFNMNNEESMSAVAKDKKKHATGDQQKSKETSLQPQPTSDSNVITNEEFLIRQKIKKPKTESETDKPKTAYDVAMKIRQQLQQDSNIKLDSKGFRVLDNQVPYHLDKMTSADIVRMLKSRIIFDHEDFLAIDKPYGLPCYSQAKDRVSVTELLPAFTELLPRSYGASGLHLAQGLDRDVTGAIILAKNPEVAHIIRGMYKDSSLITQKYWAITKGVPTPFEGIVAIPIGEAKVGNIYKMVLRPRFLKDEKLIGRASKASSEKAVTQYKVLSSHLQSALVECILLTNVKHQIRLHLASGLGTPILGDHKYSNFAKMAPQKLHREMLDLLKTRQASVRHIIMHLHCRSIILKDYKGRMIFLTTHPPSHFRDNMRTLRIPKVV</sequence>
<keyword evidence="4" id="KW-0413">Isomerase</keyword>
<dbReference type="SUPFAM" id="SSF55120">
    <property type="entry name" value="Pseudouridine synthase"/>
    <property type="match status" value="1"/>
</dbReference>
<proteinExistence type="inferred from homology"/>
<evidence type="ECO:0000313" key="10">
    <source>
        <dbReference type="EMBL" id="CAG5122875.1"/>
    </source>
</evidence>
<dbReference type="Gene3D" id="3.30.2350.10">
    <property type="entry name" value="Pseudouridine synthase"/>
    <property type="match status" value="1"/>
</dbReference>
<dbReference type="GO" id="GO:0009982">
    <property type="term" value="F:pseudouridine synthase activity"/>
    <property type="evidence" value="ECO:0007669"/>
    <property type="project" value="InterPro"/>
</dbReference>
<evidence type="ECO:0000256" key="5">
    <source>
        <dbReference type="ARBA" id="ARBA00036943"/>
    </source>
</evidence>
<feature type="region of interest" description="Disordered" evidence="8">
    <location>
        <begin position="316"/>
        <end position="345"/>
    </location>
</feature>
<organism evidence="10 11">
    <name type="scientific">Candidula unifasciata</name>
    <dbReference type="NCBI Taxonomy" id="100452"/>
    <lineage>
        <taxon>Eukaryota</taxon>
        <taxon>Metazoa</taxon>
        <taxon>Spiralia</taxon>
        <taxon>Lophotrochozoa</taxon>
        <taxon>Mollusca</taxon>
        <taxon>Gastropoda</taxon>
        <taxon>Heterobranchia</taxon>
        <taxon>Euthyneura</taxon>
        <taxon>Panpulmonata</taxon>
        <taxon>Eupulmonata</taxon>
        <taxon>Stylommatophora</taxon>
        <taxon>Helicina</taxon>
        <taxon>Helicoidea</taxon>
        <taxon>Geomitridae</taxon>
        <taxon>Candidula</taxon>
    </lineage>
</organism>
<evidence type="ECO:0000256" key="2">
    <source>
        <dbReference type="ARBA" id="ARBA00001896"/>
    </source>
</evidence>
<dbReference type="InterPro" id="IPR050188">
    <property type="entry name" value="RluA_PseudoU_synthase"/>
</dbReference>
<feature type="compositionally biased region" description="Basic and acidic residues" evidence="8">
    <location>
        <begin position="167"/>
        <end position="179"/>
    </location>
</feature>
<dbReference type="CDD" id="cd02869">
    <property type="entry name" value="PseudoU_synth_RluA_like"/>
    <property type="match status" value="1"/>
</dbReference>
<evidence type="ECO:0000256" key="4">
    <source>
        <dbReference type="ARBA" id="ARBA00023235"/>
    </source>
</evidence>
<evidence type="ECO:0000256" key="6">
    <source>
        <dbReference type="ARBA" id="ARBA00039953"/>
    </source>
</evidence>